<protein>
    <recommendedName>
        <fullName evidence="3">FG-GAP repeat protein</fullName>
    </recommendedName>
</protein>
<organism evidence="1 2">
    <name type="scientific">Candidatus Egerieimonas intestinavium</name>
    <dbReference type="NCBI Taxonomy" id="2840777"/>
    <lineage>
        <taxon>Bacteria</taxon>
        <taxon>Bacillati</taxon>
        <taxon>Bacillota</taxon>
        <taxon>Clostridia</taxon>
        <taxon>Lachnospirales</taxon>
        <taxon>Lachnospiraceae</taxon>
        <taxon>Lachnospiraceae incertae sedis</taxon>
        <taxon>Candidatus Egerieimonas</taxon>
    </lineage>
</organism>
<dbReference type="Proteomes" id="UP000886841">
    <property type="component" value="Unassembled WGS sequence"/>
</dbReference>
<accession>A0A9D1EJA6</accession>
<gene>
    <name evidence="1" type="ORF">IAB98_04220</name>
</gene>
<dbReference type="EMBL" id="DVHU01000036">
    <property type="protein sequence ID" value="HIR92609.1"/>
    <property type="molecule type" value="Genomic_DNA"/>
</dbReference>
<evidence type="ECO:0000313" key="1">
    <source>
        <dbReference type="EMBL" id="HIR92609.1"/>
    </source>
</evidence>
<evidence type="ECO:0008006" key="3">
    <source>
        <dbReference type="Google" id="ProtNLM"/>
    </source>
</evidence>
<name>A0A9D1EJA6_9FIRM</name>
<proteinExistence type="predicted"/>
<evidence type="ECO:0000313" key="2">
    <source>
        <dbReference type="Proteomes" id="UP000886841"/>
    </source>
</evidence>
<dbReference type="AlphaFoldDB" id="A0A9D1EJA6"/>
<comment type="caution">
    <text evidence="1">The sequence shown here is derived from an EMBL/GenBank/DDBJ whole genome shotgun (WGS) entry which is preliminary data.</text>
</comment>
<sequence length="341" mass="37907">MVIKEKLAALPMCYSITVMKYRGRSYCVCASEERNGKIVMVDTQTKEVSQLTGLVGGVMALIPVPEQEGVFLAIQKFYPVFASRKAEVVCCRISGEIRPVMEAEVRLVKQLPFVHRIALTGEPGKRRLIAATLCRDKKYTEDWSMPGAVYEYSLDSQLRAEGERVLKDGITQNHGMYTYEKRGGSYLLVSGKEGVWALDKQGGLSKLCGEEVSDLCMFDVDGDGMDEMICISPFHGDKLKILKKEEKGWVCMAEEEISFGHAVWSGSCEGEPLVLSCSRAGDRSIKLYHPLVEESGMRMEAMNIDENVGASNICVQEEKEAVVIYAANHGAGEVARYTIRW</sequence>
<reference evidence="1" key="2">
    <citation type="journal article" date="2021" name="PeerJ">
        <title>Extensive microbial diversity within the chicken gut microbiome revealed by metagenomics and culture.</title>
        <authorList>
            <person name="Gilroy R."/>
            <person name="Ravi A."/>
            <person name="Getino M."/>
            <person name="Pursley I."/>
            <person name="Horton D.L."/>
            <person name="Alikhan N.F."/>
            <person name="Baker D."/>
            <person name="Gharbi K."/>
            <person name="Hall N."/>
            <person name="Watson M."/>
            <person name="Adriaenssens E.M."/>
            <person name="Foster-Nyarko E."/>
            <person name="Jarju S."/>
            <person name="Secka A."/>
            <person name="Antonio M."/>
            <person name="Oren A."/>
            <person name="Chaudhuri R.R."/>
            <person name="La Ragione R."/>
            <person name="Hildebrand F."/>
            <person name="Pallen M.J."/>
        </authorList>
    </citation>
    <scope>NUCLEOTIDE SEQUENCE</scope>
    <source>
        <strain evidence="1">ChiSxjej1B13-7041</strain>
    </source>
</reference>
<reference evidence="1" key="1">
    <citation type="submission" date="2020-10" db="EMBL/GenBank/DDBJ databases">
        <authorList>
            <person name="Gilroy R."/>
        </authorList>
    </citation>
    <scope>NUCLEOTIDE SEQUENCE</scope>
    <source>
        <strain evidence="1">ChiSxjej1B13-7041</strain>
    </source>
</reference>